<evidence type="ECO:0008006" key="3">
    <source>
        <dbReference type="Google" id="ProtNLM"/>
    </source>
</evidence>
<dbReference type="Proteomes" id="UP000234333">
    <property type="component" value="Unassembled WGS sequence"/>
</dbReference>
<dbReference type="EMBL" id="FXZC01000003">
    <property type="protein sequence ID" value="SMX79889.1"/>
    <property type="molecule type" value="Genomic_DNA"/>
</dbReference>
<accession>A0A2H1IXF9</accession>
<dbReference type="GeneID" id="99775321"/>
<organism evidence="1 2">
    <name type="scientific">Brevibacterium casei CIP 102111</name>
    <dbReference type="NCBI Taxonomy" id="1255625"/>
    <lineage>
        <taxon>Bacteria</taxon>
        <taxon>Bacillati</taxon>
        <taxon>Actinomycetota</taxon>
        <taxon>Actinomycetes</taxon>
        <taxon>Micrococcales</taxon>
        <taxon>Brevibacteriaceae</taxon>
        <taxon>Brevibacterium</taxon>
    </lineage>
</organism>
<dbReference type="AlphaFoldDB" id="A0A2H1IXF9"/>
<evidence type="ECO:0000313" key="2">
    <source>
        <dbReference type="Proteomes" id="UP000234333"/>
    </source>
</evidence>
<proteinExistence type="predicted"/>
<dbReference type="Gene3D" id="3.30.1330.70">
    <property type="entry name" value="Holliday junction resolvase RusA"/>
    <property type="match status" value="1"/>
</dbReference>
<dbReference type="GO" id="GO:0006310">
    <property type="term" value="P:DNA recombination"/>
    <property type="evidence" value="ECO:0007669"/>
    <property type="project" value="InterPro"/>
</dbReference>
<dbReference type="RefSeq" id="WP_101624070.1">
    <property type="nucleotide sequence ID" value="NZ_FXZC01000003.1"/>
</dbReference>
<dbReference type="GO" id="GO:0006281">
    <property type="term" value="P:DNA repair"/>
    <property type="evidence" value="ECO:0007669"/>
    <property type="project" value="InterPro"/>
</dbReference>
<protein>
    <recommendedName>
        <fullName evidence="3">Holliday junction resolvase RusA (Prophage-encoded endonuclease)</fullName>
    </recommendedName>
</protein>
<dbReference type="InterPro" id="IPR036614">
    <property type="entry name" value="RusA-like_sf"/>
</dbReference>
<gene>
    <name evidence="1" type="ORF">BC102111_01692</name>
</gene>
<dbReference type="SUPFAM" id="SSF103084">
    <property type="entry name" value="Holliday junction resolvase RusA"/>
    <property type="match status" value="1"/>
</dbReference>
<dbReference type="GO" id="GO:0000287">
    <property type="term" value="F:magnesium ion binding"/>
    <property type="evidence" value="ECO:0007669"/>
    <property type="project" value="InterPro"/>
</dbReference>
<evidence type="ECO:0000313" key="1">
    <source>
        <dbReference type="EMBL" id="SMX79889.1"/>
    </source>
</evidence>
<reference evidence="1 2" key="1">
    <citation type="submission" date="2017-03" db="EMBL/GenBank/DDBJ databases">
        <authorList>
            <person name="Afonso C.L."/>
            <person name="Miller P.J."/>
            <person name="Scott M.A."/>
            <person name="Spackman E."/>
            <person name="Goraichik I."/>
            <person name="Dimitrov K.M."/>
            <person name="Suarez D.L."/>
            <person name="Swayne D.E."/>
        </authorList>
    </citation>
    <scope>NUCLEOTIDE SEQUENCE [LARGE SCALE GENOMIC DNA]</scope>
    <source>
        <strain evidence="1 2">CIP 102111</strain>
    </source>
</reference>
<name>A0A2H1IXF9_9MICO</name>
<sequence>MTELVIDVPDNEYLSANDRHHWRPERQRKIALRNRGMFLARKHRLTIPTPCTLTVTVGLRTHGRADADNSAPTVKCLIDGIVAAGALVDDSTDHITATTYRRGPRVTEKGWRTITLTFHQEKP</sequence>